<feature type="compositionally biased region" description="Polar residues" evidence="1">
    <location>
        <begin position="44"/>
        <end position="56"/>
    </location>
</feature>
<dbReference type="AlphaFoldDB" id="A0A0L6U5V0"/>
<reference evidence="2 3" key="1">
    <citation type="submission" date="2015-08" db="EMBL/GenBank/DDBJ databases">
        <title>Next Generation Sequencing and Analysis of the Genome of Puccinia sorghi L Schw, the Causal Agent of Maize Common Rust.</title>
        <authorList>
            <person name="Rochi L."/>
            <person name="Burguener G."/>
            <person name="Darino M."/>
            <person name="Turjanski A."/>
            <person name="Kreff E."/>
            <person name="Dieguez M.J."/>
            <person name="Sacco F."/>
        </authorList>
    </citation>
    <scope>NUCLEOTIDE SEQUENCE [LARGE SCALE GENOMIC DNA]</scope>
    <source>
        <strain evidence="2 3">RO10H11247</strain>
    </source>
</reference>
<dbReference type="VEuPathDB" id="FungiDB:VP01_9767g1"/>
<dbReference type="EMBL" id="LAVV01015455">
    <property type="protein sequence ID" value="KNZ43881.1"/>
    <property type="molecule type" value="Genomic_DNA"/>
</dbReference>
<dbReference type="Proteomes" id="UP000037035">
    <property type="component" value="Unassembled WGS sequence"/>
</dbReference>
<feature type="region of interest" description="Disordered" evidence="1">
    <location>
        <begin position="1"/>
        <end position="64"/>
    </location>
</feature>
<proteinExistence type="predicted"/>
<gene>
    <name evidence="2" type="ORF">VP01_9767g1</name>
</gene>
<keyword evidence="3" id="KW-1185">Reference proteome</keyword>
<evidence type="ECO:0000313" key="2">
    <source>
        <dbReference type="EMBL" id="KNZ43881.1"/>
    </source>
</evidence>
<evidence type="ECO:0000313" key="3">
    <source>
        <dbReference type="Proteomes" id="UP000037035"/>
    </source>
</evidence>
<comment type="caution">
    <text evidence="2">The sequence shown here is derived from an EMBL/GenBank/DDBJ whole genome shotgun (WGS) entry which is preliminary data.</text>
</comment>
<name>A0A0L6U5V0_9BASI</name>
<evidence type="ECO:0000256" key="1">
    <source>
        <dbReference type="SAM" id="MobiDB-lite"/>
    </source>
</evidence>
<sequence>MLAQLIPSELALDESSQDELPEKPNQSLEKETPNNNSKGKRRASNYQNINPKSQATPKEGPNPLKLYKEYASKRDEAKAPVARDGLSFEMLKFEQQVKNNDKSVELEEKNSNTLWHWKKRSGIMRSGLRRRS</sequence>
<organism evidence="2 3">
    <name type="scientific">Puccinia sorghi</name>
    <dbReference type="NCBI Taxonomy" id="27349"/>
    <lineage>
        <taxon>Eukaryota</taxon>
        <taxon>Fungi</taxon>
        <taxon>Dikarya</taxon>
        <taxon>Basidiomycota</taxon>
        <taxon>Pucciniomycotina</taxon>
        <taxon>Pucciniomycetes</taxon>
        <taxon>Pucciniales</taxon>
        <taxon>Pucciniaceae</taxon>
        <taxon>Puccinia</taxon>
    </lineage>
</organism>
<protein>
    <submittedName>
        <fullName evidence="2">Uncharacterized protein</fullName>
    </submittedName>
</protein>
<dbReference type="STRING" id="27349.A0A0L6U5V0"/>
<accession>A0A0L6U5V0</accession>